<name>A0ABU2NP98_9ACTN</name>
<comment type="caution">
    <text evidence="2">The sequence shown here is derived from an EMBL/GenBank/DDBJ whole genome shotgun (WGS) entry which is preliminary data.</text>
</comment>
<feature type="compositionally biased region" description="Basic and acidic residues" evidence="1">
    <location>
        <begin position="50"/>
        <end position="61"/>
    </location>
</feature>
<dbReference type="EMBL" id="JAVREQ010000005">
    <property type="protein sequence ID" value="MDT0378806.1"/>
    <property type="molecule type" value="Genomic_DNA"/>
</dbReference>
<evidence type="ECO:0000313" key="3">
    <source>
        <dbReference type="Proteomes" id="UP001183414"/>
    </source>
</evidence>
<protein>
    <recommendedName>
        <fullName evidence="4">Lipoprotein</fullName>
    </recommendedName>
</protein>
<evidence type="ECO:0000313" key="2">
    <source>
        <dbReference type="EMBL" id="MDT0378806.1"/>
    </source>
</evidence>
<sequence>MPSTTPGGTAGPGAPTPRSGPPRRALLAGAVGATFVAGTTAGCTNDGESPEERRRRVDATRRLRRAAAADSQDLLTRYTSTAAVHPALGGLLAPLREAVARHLEAFSAPHRASGGQDGGAGEDRKGGGGESPAGGPPAGNRTAVPGDEKRALTALAEAERRTAGTRMRDLVDAPPELARLLASVAAAGSAHALLLTEGDAA</sequence>
<feature type="compositionally biased region" description="Basic and acidic residues" evidence="1">
    <location>
        <begin position="146"/>
        <end position="169"/>
    </location>
</feature>
<feature type="region of interest" description="Disordered" evidence="1">
    <location>
        <begin position="107"/>
        <end position="169"/>
    </location>
</feature>
<feature type="region of interest" description="Disordered" evidence="1">
    <location>
        <begin position="38"/>
        <end position="70"/>
    </location>
</feature>
<keyword evidence="3" id="KW-1185">Reference proteome</keyword>
<feature type="compositionally biased region" description="Low complexity" evidence="1">
    <location>
        <begin position="1"/>
        <end position="13"/>
    </location>
</feature>
<evidence type="ECO:0000256" key="1">
    <source>
        <dbReference type="SAM" id="MobiDB-lite"/>
    </source>
</evidence>
<evidence type="ECO:0008006" key="4">
    <source>
        <dbReference type="Google" id="ProtNLM"/>
    </source>
</evidence>
<gene>
    <name evidence="2" type="ORF">RM572_08465</name>
</gene>
<dbReference type="RefSeq" id="WP_311672636.1">
    <property type="nucleotide sequence ID" value="NZ_JAVREQ010000005.1"/>
</dbReference>
<feature type="region of interest" description="Disordered" evidence="1">
    <location>
        <begin position="1"/>
        <end position="24"/>
    </location>
</feature>
<reference evidence="3" key="1">
    <citation type="submission" date="2023-07" db="EMBL/GenBank/DDBJ databases">
        <title>30 novel species of actinomycetes from the DSMZ collection.</title>
        <authorList>
            <person name="Nouioui I."/>
        </authorList>
    </citation>
    <scope>NUCLEOTIDE SEQUENCE [LARGE SCALE GENOMIC DNA]</scope>
    <source>
        <strain evidence="3">DSM 42041</strain>
    </source>
</reference>
<accession>A0ABU2NP98</accession>
<dbReference type="Proteomes" id="UP001183414">
    <property type="component" value="Unassembled WGS sequence"/>
</dbReference>
<proteinExistence type="predicted"/>
<organism evidence="2 3">
    <name type="scientific">Streptomyces hazeniae</name>
    <dbReference type="NCBI Taxonomy" id="3075538"/>
    <lineage>
        <taxon>Bacteria</taxon>
        <taxon>Bacillati</taxon>
        <taxon>Actinomycetota</taxon>
        <taxon>Actinomycetes</taxon>
        <taxon>Kitasatosporales</taxon>
        <taxon>Streptomycetaceae</taxon>
        <taxon>Streptomyces</taxon>
    </lineage>
</organism>